<feature type="transmembrane region" description="Helical" evidence="1">
    <location>
        <begin position="119"/>
        <end position="141"/>
    </location>
</feature>
<evidence type="ECO:0000259" key="2">
    <source>
        <dbReference type="Pfam" id="PF01996"/>
    </source>
</evidence>
<dbReference type="EMBL" id="MFUR01000010">
    <property type="protein sequence ID" value="OGI86817.1"/>
    <property type="molecule type" value="Genomic_DNA"/>
</dbReference>
<name>A0A1F6WY43_9BACT</name>
<dbReference type="Gene3D" id="3.30.1330.100">
    <property type="entry name" value="CofE-like"/>
    <property type="match status" value="1"/>
</dbReference>
<gene>
    <name evidence="3" type="ORF">A3A91_01200</name>
</gene>
<dbReference type="SUPFAM" id="SSF144010">
    <property type="entry name" value="CofE-like"/>
    <property type="match status" value="1"/>
</dbReference>
<keyword evidence="1" id="KW-0812">Transmembrane</keyword>
<protein>
    <recommendedName>
        <fullName evidence="2">Coenzyme F420:L-glutamate ligase-like domain-containing protein</fullName>
    </recommendedName>
</protein>
<accession>A0A1F6WY43</accession>
<dbReference type="InterPro" id="IPR002847">
    <property type="entry name" value="F420-0_gamma-glut_ligase-dom"/>
</dbReference>
<evidence type="ECO:0000313" key="3">
    <source>
        <dbReference type="EMBL" id="OGI86817.1"/>
    </source>
</evidence>
<keyword evidence="1" id="KW-0472">Membrane</keyword>
<proteinExistence type="predicted"/>
<dbReference type="Proteomes" id="UP000177001">
    <property type="component" value="Unassembled WGS sequence"/>
</dbReference>
<sequence>MKTNLPNKGKNLIIEVAGQKYARIPIKTNLVNFGDDLMSIIEKYISLEFGEFQNKDYLVISEKIISVCQNNFRHISTVKVGWLAKLIVKGVKKYPNDIGFSRAEKMQVAIDISGRPRMILAMILGILGKIVGIRGIFWIVAGKRVSEIDGFNPDAMDMYKEHAILPPENPVKTCQEIENKFDFPTVIIDGNNINTKILGKSKKVLLNEKELRLILLDNPMGQNDEMTPFIVIRKMQKE</sequence>
<dbReference type="Pfam" id="PF01996">
    <property type="entry name" value="F420_ligase"/>
    <property type="match status" value="1"/>
</dbReference>
<comment type="caution">
    <text evidence="3">The sequence shown here is derived from an EMBL/GenBank/DDBJ whole genome shotgun (WGS) entry which is preliminary data.</text>
</comment>
<evidence type="ECO:0000256" key="1">
    <source>
        <dbReference type="SAM" id="Phobius"/>
    </source>
</evidence>
<evidence type="ECO:0000313" key="4">
    <source>
        <dbReference type="Proteomes" id="UP000177001"/>
    </source>
</evidence>
<feature type="domain" description="Coenzyme F420:L-glutamate ligase-like" evidence="2">
    <location>
        <begin position="26"/>
        <end position="181"/>
    </location>
</feature>
<dbReference type="AlphaFoldDB" id="A0A1F6WY43"/>
<reference evidence="3 4" key="1">
    <citation type="journal article" date="2016" name="Nat. Commun.">
        <title>Thousands of microbial genomes shed light on interconnected biogeochemical processes in an aquifer system.</title>
        <authorList>
            <person name="Anantharaman K."/>
            <person name="Brown C.T."/>
            <person name="Hug L.A."/>
            <person name="Sharon I."/>
            <person name="Castelle C.J."/>
            <person name="Probst A.J."/>
            <person name="Thomas B.C."/>
            <person name="Singh A."/>
            <person name="Wilkins M.J."/>
            <person name="Karaoz U."/>
            <person name="Brodie E.L."/>
            <person name="Williams K.H."/>
            <person name="Hubbard S.S."/>
            <person name="Banfield J.F."/>
        </authorList>
    </citation>
    <scope>NUCLEOTIDE SEQUENCE [LARGE SCALE GENOMIC DNA]</scope>
</reference>
<keyword evidence="1" id="KW-1133">Transmembrane helix</keyword>
<organism evidence="3 4">
    <name type="scientific">Candidatus Nomurabacteria bacterium RIFCSPLOWO2_01_FULL_36_16</name>
    <dbReference type="NCBI Taxonomy" id="1801767"/>
    <lineage>
        <taxon>Bacteria</taxon>
        <taxon>Candidatus Nomuraibacteriota</taxon>
    </lineage>
</organism>